<name>A0ABN8HPV0_9NEOP</name>
<evidence type="ECO:0000256" key="1">
    <source>
        <dbReference type="SAM" id="SignalP"/>
    </source>
</evidence>
<feature type="chain" id="PRO_5046807346" evidence="1">
    <location>
        <begin position="19"/>
        <end position="237"/>
    </location>
</feature>
<keyword evidence="1" id="KW-0732">Signal</keyword>
<proteinExistence type="predicted"/>
<reference evidence="2" key="1">
    <citation type="submission" date="2022-03" db="EMBL/GenBank/DDBJ databases">
        <authorList>
            <person name="Martin H S."/>
        </authorList>
    </citation>
    <scope>NUCLEOTIDE SEQUENCE</scope>
</reference>
<keyword evidence="3" id="KW-1185">Reference proteome</keyword>
<feature type="signal peptide" evidence="1">
    <location>
        <begin position="1"/>
        <end position="18"/>
    </location>
</feature>
<dbReference type="Proteomes" id="UP000837857">
    <property type="component" value="Chromosome 11"/>
</dbReference>
<feature type="non-terminal residue" evidence="2">
    <location>
        <position position="1"/>
    </location>
</feature>
<evidence type="ECO:0000313" key="2">
    <source>
        <dbReference type="EMBL" id="CAH2039567.1"/>
    </source>
</evidence>
<protein>
    <submittedName>
        <fullName evidence="2">Uncharacterized protein</fullName>
    </submittedName>
</protein>
<dbReference type="Gene3D" id="2.20.20.160">
    <property type="match status" value="1"/>
</dbReference>
<gene>
    <name evidence="2" type="ORF">IPOD504_LOCUS1782</name>
</gene>
<dbReference type="EMBL" id="OW152823">
    <property type="protein sequence ID" value="CAH2039567.1"/>
    <property type="molecule type" value="Genomic_DNA"/>
</dbReference>
<evidence type="ECO:0000313" key="3">
    <source>
        <dbReference type="Proteomes" id="UP000837857"/>
    </source>
</evidence>
<sequence length="237" mass="27509">MWILKIFLLLTLYKYILVISDDSDEPALYYYGLEESERSLSPCGARQACSALLLRYWRAPALVRLCRCARRQRCDTRAEPNRLVELNNRAFFQFCTPVDGWPECGVADTPLVLETEYDRMDPDELERMHHENRQLTPPRVTMNCRCRYPNYWRLDSTPTSSVATYRCGSLPLCKSGDRCGNVNYDLNALYQSCLCPRNHICVHNGGVTNYYISEALYRGKGWKAYCQPLSDGYDYDE</sequence>
<accession>A0ABN8HPV0</accession>
<organism evidence="2 3">
    <name type="scientific">Iphiclides podalirius</name>
    <name type="common">scarce swallowtail</name>
    <dbReference type="NCBI Taxonomy" id="110791"/>
    <lineage>
        <taxon>Eukaryota</taxon>
        <taxon>Metazoa</taxon>
        <taxon>Ecdysozoa</taxon>
        <taxon>Arthropoda</taxon>
        <taxon>Hexapoda</taxon>
        <taxon>Insecta</taxon>
        <taxon>Pterygota</taxon>
        <taxon>Neoptera</taxon>
        <taxon>Endopterygota</taxon>
        <taxon>Lepidoptera</taxon>
        <taxon>Glossata</taxon>
        <taxon>Ditrysia</taxon>
        <taxon>Papilionoidea</taxon>
        <taxon>Papilionidae</taxon>
        <taxon>Papilioninae</taxon>
        <taxon>Iphiclides</taxon>
    </lineage>
</organism>